<accession>A0A9D4HJ38</accession>
<reference evidence="1" key="1">
    <citation type="journal article" date="2019" name="bioRxiv">
        <title>The Genome of the Zebra Mussel, Dreissena polymorpha: A Resource for Invasive Species Research.</title>
        <authorList>
            <person name="McCartney M.A."/>
            <person name="Auch B."/>
            <person name="Kono T."/>
            <person name="Mallez S."/>
            <person name="Zhang Y."/>
            <person name="Obille A."/>
            <person name="Becker A."/>
            <person name="Abrahante J.E."/>
            <person name="Garbe J."/>
            <person name="Badalamenti J.P."/>
            <person name="Herman A."/>
            <person name="Mangelson H."/>
            <person name="Liachko I."/>
            <person name="Sullivan S."/>
            <person name="Sone E.D."/>
            <person name="Koren S."/>
            <person name="Silverstein K.A.T."/>
            <person name="Beckman K.B."/>
            <person name="Gohl D.M."/>
        </authorList>
    </citation>
    <scope>NUCLEOTIDE SEQUENCE</scope>
    <source>
        <strain evidence="1">Duluth1</strain>
        <tissue evidence="1">Whole animal</tissue>
    </source>
</reference>
<evidence type="ECO:0000313" key="1">
    <source>
        <dbReference type="EMBL" id="KAH3721085.1"/>
    </source>
</evidence>
<dbReference type="Proteomes" id="UP000828390">
    <property type="component" value="Unassembled WGS sequence"/>
</dbReference>
<dbReference type="AlphaFoldDB" id="A0A9D4HJ38"/>
<proteinExistence type="predicted"/>
<name>A0A9D4HJ38_DREPO</name>
<keyword evidence="2" id="KW-1185">Reference proteome</keyword>
<reference evidence="1" key="2">
    <citation type="submission" date="2020-11" db="EMBL/GenBank/DDBJ databases">
        <authorList>
            <person name="McCartney M.A."/>
            <person name="Auch B."/>
            <person name="Kono T."/>
            <person name="Mallez S."/>
            <person name="Becker A."/>
            <person name="Gohl D.M."/>
            <person name="Silverstein K.A.T."/>
            <person name="Koren S."/>
            <person name="Bechman K.B."/>
            <person name="Herman A."/>
            <person name="Abrahante J.E."/>
            <person name="Garbe J."/>
        </authorList>
    </citation>
    <scope>NUCLEOTIDE SEQUENCE</scope>
    <source>
        <strain evidence="1">Duluth1</strain>
        <tissue evidence="1">Whole animal</tissue>
    </source>
</reference>
<dbReference type="EMBL" id="JAIWYP010000013">
    <property type="protein sequence ID" value="KAH3721085.1"/>
    <property type="molecule type" value="Genomic_DNA"/>
</dbReference>
<organism evidence="1 2">
    <name type="scientific">Dreissena polymorpha</name>
    <name type="common">Zebra mussel</name>
    <name type="synonym">Mytilus polymorpha</name>
    <dbReference type="NCBI Taxonomy" id="45954"/>
    <lineage>
        <taxon>Eukaryota</taxon>
        <taxon>Metazoa</taxon>
        <taxon>Spiralia</taxon>
        <taxon>Lophotrochozoa</taxon>
        <taxon>Mollusca</taxon>
        <taxon>Bivalvia</taxon>
        <taxon>Autobranchia</taxon>
        <taxon>Heteroconchia</taxon>
        <taxon>Euheterodonta</taxon>
        <taxon>Imparidentia</taxon>
        <taxon>Neoheterodontei</taxon>
        <taxon>Myida</taxon>
        <taxon>Dreissenoidea</taxon>
        <taxon>Dreissenidae</taxon>
        <taxon>Dreissena</taxon>
    </lineage>
</organism>
<evidence type="ECO:0000313" key="2">
    <source>
        <dbReference type="Proteomes" id="UP000828390"/>
    </source>
</evidence>
<gene>
    <name evidence="1" type="ORF">DPMN_064000</name>
</gene>
<sequence length="58" mass="6502">MRGFNTDEGLVQFTQDLYGNLSVQFFSTDSMGSSSGHQWASVRDVYSLASCSTLFLRR</sequence>
<comment type="caution">
    <text evidence="1">The sequence shown here is derived from an EMBL/GenBank/DDBJ whole genome shotgun (WGS) entry which is preliminary data.</text>
</comment>
<protein>
    <submittedName>
        <fullName evidence="1">Uncharacterized protein</fullName>
    </submittedName>
</protein>